<comment type="caution">
    <text evidence="1">The sequence shown here is derived from an EMBL/GenBank/DDBJ whole genome shotgun (WGS) entry which is preliminary data.</text>
</comment>
<reference evidence="1 2" key="1">
    <citation type="journal article" date="2011" name="Appl. Environ. Microbiol.">
        <title>Contribution of a Sodium Ion Gradient to Energy Conservation during Fermentation in the Cyanobacterium Arthrospira (Spirulina) maxima CS-328.</title>
        <authorList>
            <person name="Carrieri D."/>
            <person name="Ananyev G."/>
            <person name="Lenz O."/>
            <person name="Bryant D.A."/>
            <person name="Dismukes G.C."/>
        </authorList>
    </citation>
    <scope>NUCLEOTIDE SEQUENCE [LARGE SCALE GENOMIC DNA]</scope>
    <source>
        <strain evidence="1 2">CS-328</strain>
    </source>
</reference>
<accession>B5VZ81</accession>
<evidence type="ECO:0000313" key="1">
    <source>
        <dbReference type="EMBL" id="EDZ95553.1"/>
    </source>
</evidence>
<gene>
    <name evidence="1" type="ORF">AmaxDRAFT_1823</name>
</gene>
<organism evidence="1 2">
    <name type="scientific">Limnospira maxima CS-328</name>
    <dbReference type="NCBI Taxonomy" id="513049"/>
    <lineage>
        <taxon>Bacteria</taxon>
        <taxon>Bacillati</taxon>
        <taxon>Cyanobacteriota</taxon>
        <taxon>Cyanophyceae</taxon>
        <taxon>Oscillatoriophycideae</taxon>
        <taxon>Oscillatoriales</taxon>
        <taxon>Sirenicapillariaceae</taxon>
        <taxon>Limnospira</taxon>
    </lineage>
</organism>
<name>B5VZ81_LIMMA</name>
<dbReference type="AlphaFoldDB" id="B5VZ81"/>
<evidence type="ECO:0000313" key="2">
    <source>
        <dbReference type="Proteomes" id="UP000004061"/>
    </source>
</evidence>
<protein>
    <submittedName>
        <fullName evidence="1">Uncharacterized protein</fullName>
    </submittedName>
</protein>
<proteinExistence type="predicted"/>
<keyword evidence="2" id="KW-1185">Reference proteome</keyword>
<dbReference type="EMBL" id="ABYK01000010">
    <property type="protein sequence ID" value="EDZ95553.1"/>
    <property type="molecule type" value="Genomic_DNA"/>
</dbReference>
<sequence precursor="true">MLNKFIKVFLISAVIFGLAILNHTPAAIAAENGQV</sequence>
<dbReference type="Proteomes" id="UP000004061">
    <property type="component" value="Unassembled WGS sequence"/>
</dbReference>